<evidence type="ECO:0000313" key="2">
    <source>
        <dbReference type="Proteomes" id="UP001215280"/>
    </source>
</evidence>
<dbReference type="AlphaFoldDB" id="A0AAD7MDZ4"/>
<protein>
    <submittedName>
        <fullName evidence="1">Uncharacterized protein</fullName>
    </submittedName>
</protein>
<keyword evidence="2" id="KW-1185">Reference proteome</keyword>
<dbReference type="EMBL" id="JARJLG010000420">
    <property type="protein sequence ID" value="KAJ7712717.1"/>
    <property type="molecule type" value="Genomic_DNA"/>
</dbReference>
<proteinExistence type="predicted"/>
<evidence type="ECO:0000313" key="1">
    <source>
        <dbReference type="EMBL" id="KAJ7712717.1"/>
    </source>
</evidence>
<name>A0AAD7MDZ4_9AGAR</name>
<comment type="caution">
    <text evidence="1">The sequence shown here is derived from an EMBL/GenBank/DDBJ whole genome shotgun (WGS) entry which is preliminary data.</text>
</comment>
<sequence length="123" mass="14220">MLNPFPHAVPNPYGYMPPPPHPFHHLHHPPRLHAPPMLQAPVTVSPPIELPRIILLEEFLQRYKLNMEDQRVLSELGYVPGDDAIDQLDTVTWEGTRVLPLTKARILRYHKTFLKDIAQGLWN</sequence>
<accession>A0AAD7MDZ4</accession>
<reference evidence="1" key="1">
    <citation type="submission" date="2023-03" db="EMBL/GenBank/DDBJ databases">
        <title>Massive genome expansion in bonnet fungi (Mycena s.s.) driven by repeated elements and novel gene families across ecological guilds.</title>
        <authorList>
            <consortium name="Lawrence Berkeley National Laboratory"/>
            <person name="Harder C.B."/>
            <person name="Miyauchi S."/>
            <person name="Viragh M."/>
            <person name="Kuo A."/>
            <person name="Thoen E."/>
            <person name="Andreopoulos B."/>
            <person name="Lu D."/>
            <person name="Skrede I."/>
            <person name="Drula E."/>
            <person name="Henrissat B."/>
            <person name="Morin E."/>
            <person name="Kohler A."/>
            <person name="Barry K."/>
            <person name="LaButti K."/>
            <person name="Morin E."/>
            <person name="Salamov A."/>
            <person name="Lipzen A."/>
            <person name="Mereny Z."/>
            <person name="Hegedus B."/>
            <person name="Baldrian P."/>
            <person name="Stursova M."/>
            <person name="Weitz H."/>
            <person name="Taylor A."/>
            <person name="Grigoriev I.V."/>
            <person name="Nagy L.G."/>
            <person name="Martin F."/>
            <person name="Kauserud H."/>
        </authorList>
    </citation>
    <scope>NUCLEOTIDE SEQUENCE</scope>
    <source>
        <strain evidence="1">CBHHK188m</strain>
    </source>
</reference>
<gene>
    <name evidence="1" type="ORF">DFH07DRAFT_1019376</name>
</gene>
<organism evidence="1 2">
    <name type="scientific">Mycena maculata</name>
    <dbReference type="NCBI Taxonomy" id="230809"/>
    <lineage>
        <taxon>Eukaryota</taxon>
        <taxon>Fungi</taxon>
        <taxon>Dikarya</taxon>
        <taxon>Basidiomycota</taxon>
        <taxon>Agaricomycotina</taxon>
        <taxon>Agaricomycetes</taxon>
        <taxon>Agaricomycetidae</taxon>
        <taxon>Agaricales</taxon>
        <taxon>Marasmiineae</taxon>
        <taxon>Mycenaceae</taxon>
        <taxon>Mycena</taxon>
    </lineage>
</organism>
<dbReference type="Proteomes" id="UP001215280">
    <property type="component" value="Unassembled WGS sequence"/>
</dbReference>